<keyword evidence="3" id="KW-1185">Reference proteome</keyword>
<proteinExistence type="predicted"/>
<gene>
    <name evidence="2" type="ORF">ORQ98_25115</name>
</gene>
<reference evidence="2 3" key="1">
    <citation type="submission" date="2022-11" db="EMBL/GenBank/DDBJ databases">
        <title>Spartinivicinus poritis sp. nov., isolated from scleractinian coral Porites lutea.</title>
        <authorList>
            <person name="Zhang G."/>
            <person name="Cai L."/>
            <person name="Wei Q."/>
        </authorList>
    </citation>
    <scope>NUCLEOTIDE SEQUENCE [LARGE SCALE GENOMIC DNA]</scope>
    <source>
        <strain evidence="2 3">A2-2</strain>
    </source>
</reference>
<dbReference type="EMBL" id="JAPMOU010000057">
    <property type="protein sequence ID" value="MDE1465249.1"/>
    <property type="molecule type" value="Genomic_DNA"/>
</dbReference>
<protein>
    <submittedName>
        <fullName evidence="2">Uncharacterized protein</fullName>
    </submittedName>
</protein>
<sequence>MGETVHTRKIPETVELASGNGYFSSSSYTIAFAKKGYQQQSIMITSTDGWYFGNLFLGGLIGMLIVDPLTGAMFKLQDTAQVDLIATSYQSNNRLDKTLQVVSLNNLPEEYRSKLVKIN</sequence>
<dbReference type="Proteomes" id="UP001528823">
    <property type="component" value="Unassembled WGS sequence"/>
</dbReference>
<comment type="caution">
    <text evidence="2">The sequence shown here is derived from an EMBL/GenBank/DDBJ whole genome shotgun (WGS) entry which is preliminary data.</text>
</comment>
<dbReference type="RefSeq" id="WP_274691560.1">
    <property type="nucleotide sequence ID" value="NZ_JAPMOU010000057.1"/>
</dbReference>
<keyword evidence="1" id="KW-0472">Membrane</keyword>
<evidence type="ECO:0000313" key="3">
    <source>
        <dbReference type="Proteomes" id="UP001528823"/>
    </source>
</evidence>
<feature type="transmembrane region" description="Helical" evidence="1">
    <location>
        <begin position="49"/>
        <end position="66"/>
    </location>
</feature>
<keyword evidence="1" id="KW-0812">Transmembrane</keyword>
<accession>A0ABT5UFT4</accession>
<keyword evidence="1" id="KW-1133">Transmembrane helix</keyword>
<organism evidence="2 3">
    <name type="scientific">Spartinivicinus poritis</name>
    <dbReference type="NCBI Taxonomy" id="2994640"/>
    <lineage>
        <taxon>Bacteria</taxon>
        <taxon>Pseudomonadati</taxon>
        <taxon>Pseudomonadota</taxon>
        <taxon>Gammaproteobacteria</taxon>
        <taxon>Oceanospirillales</taxon>
        <taxon>Zooshikellaceae</taxon>
        <taxon>Spartinivicinus</taxon>
    </lineage>
</organism>
<evidence type="ECO:0000256" key="1">
    <source>
        <dbReference type="SAM" id="Phobius"/>
    </source>
</evidence>
<name>A0ABT5UFT4_9GAMM</name>
<evidence type="ECO:0000313" key="2">
    <source>
        <dbReference type="EMBL" id="MDE1465249.1"/>
    </source>
</evidence>